<evidence type="ECO:0000256" key="6">
    <source>
        <dbReference type="ARBA" id="ARBA00022840"/>
    </source>
</evidence>
<protein>
    <recommendedName>
        <fullName evidence="13">Myosin N-terminal SH3-like domain-containing protein</fullName>
    </recommendedName>
</protein>
<evidence type="ECO:0000256" key="8">
    <source>
        <dbReference type="ARBA" id="ARBA00023123"/>
    </source>
</evidence>
<dbReference type="Pfam" id="PF01576">
    <property type="entry name" value="Myosin_tail_1"/>
    <property type="match status" value="1"/>
</dbReference>
<evidence type="ECO:0000259" key="13">
    <source>
        <dbReference type="PROSITE" id="PS51844"/>
    </source>
</evidence>
<keyword evidence="15" id="KW-1185">Reference proteome</keyword>
<gene>
    <name evidence="14" type="ORF">AALO_G00211110</name>
</gene>
<name>A0AAV6FZN1_9TELE</name>
<dbReference type="FunFam" id="2.30.30.360:FF:000001">
    <property type="entry name" value="Myosin heavy chain"/>
    <property type="match status" value="1"/>
</dbReference>
<evidence type="ECO:0000256" key="4">
    <source>
        <dbReference type="ARBA" id="ARBA00022490"/>
    </source>
</evidence>
<feature type="region of interest" description="Disordered" evidence="12">
    <location>
        <begin position="211"/>
        <end position="242"/>
    </location>
</feature>
<accession>A0AAV6FZN1</accession>
<evidence type="ECO:0000256" key="5">
    <source>
        <dbReference type="ARBA" id="ARBA00022741"/>
    </source>
</evidence>
<dbReference type="SUPFAM" id="SSF52540">
    <property type="entry name" value="P-loop containing nucleoside triphosphate hydrolases"/>
    <property type="match status" value="1"/>
</dbReference>
<dbReference type="InterPro" id="IPR036961">
    <property type="entry name" value="Kinesin_motor_dom_sf"/>
</dbReference>
<comment type="similarity">
    <text evidence="2">Belongs to the TRAFAC class myosin-kinesin ATPase superfamily. Myosin family.</text>
</comment>
<evidence type="ECO:0000256" key="1">
    <source>
        <dbReference type="ARBA" id="ARBA00004657"/>
    </source>
</evidence>
<dbReference type="Gene3D" id="6.10.250.2420">
    <property type="match status" value="1"/>
</dbReference>
<feature type="compositionally biased region" description="Basic and acidic residues" evidence="12">
    <location>
        <begin position="229"/>
        <end position="242"/>
    </location>
</feature>
<dbReference type="SUPFAM" id="SSF50084">
    <property type="entry name" value="Myosin S1 fragment, N-terminal domain"/>
    <property type="match status" value="1"/>
</dbReference>
<evidence type="ECO:0000256" key="9">
    <source>
        <dbReference type="ARBA" id="ARBA00023175"/>
    </source>
</evidence>
<dbReference type="GO" id="GO:0003774">
    <property type="term" value="F:cytoskeletal motor activity"/>
    <property type="evidence" value="ECO:0007669"/>
    <property type="project" value="InterPro"/>
</dbReference>
<dbReference type="AlphaFoldDB" id="A0AAV6FZN1"/>
<dbReference type="InterPro" id="IPR008989">
    <property type="entry name" value="Myosin_S1_N"/>
</dbReference>
<dbReference type="GO" id="GO:0051015">
    <property type="term" value="F:actin filament binding"/>
    <property type="evidence" value="ECO:0007669"/>
    <property type="project" value="InterPro"/>
</dbReference>
<dbReference type="SUPFAM" id="SSF90257">
    <property type="entry name" value="Myosin rod fragments"/>
    <property type="match status" value="1"/>
</dbReference>
<dbReference type="Gene3D" id="2.30.30.360">
    <property type="entry name" value="Myosin S1 fragment, N-terminal"/>
    <property type="match status" value="1"/>
</dbReference>
<dbReference type="PANTHER" id="PTHR46349">
    <property type="entry name" value="CINGULIN-LIKE PROTEIN 1-RELATED"/>
    <property type="match status" value="1"/>
</dbReference>
<proteinExistence type="inferred from homology"/>
<dbReference type="InterPro" id="IPR027417">
    <property type="entry name" value="P-loop_NTPase"/>
</dbReference>
<dbReference type="Pfam" id="PF02736">
    <property type="entry name" value="Myosin_N"/>
    <property type="match status" value="1"/>
</dbReference>
<evidence type="ECO:0000313" key="14">
    <source>
        <dbReference type="EMBL" id="KAG5268309.1"/>
    </source>
</evidence>
<keyword evidence="3" id="KW-0787">Thick filament</keyword>
<evidence type="ECO:0000313" key="15">
    <source>
        <dbReference type="Proteomes" id="UP000823561"/>
    </source>
</evidence>
<dbReference type="GO" id="GO:0005524">
    <property type="term" value="F:ATP binding"/>
    <property type="evidence" value="ECO:0007669"/>
    <property type="project" value="UniProtKB-KW"/>
</dbReference>
<comment type="subcellular location">
    <subcellularLocation>
        <location evidence="1">Cytoplasm</location>
        <location evidence="1">Myofibril</location>
    </subcellularLocation>
</comment>
<dbReference type="InterPro" id="IPR004009">
    <property type="entry name" value="SH3_Myosin"/>
</dbReference>
<keyword evidence="10" id="KW-0514">Muscle protein</keyword>
<evidence type="ECO:0000256" key="2">
    <source>
        <dbReference type="ARBA" id="ARBA00008314"/>
    </source>
</evidence>
<dbReference type="GO" id="GO:0016459">
    <property type="term" value="C:myosin complex"/>
    <property type="evidence" value="ECO:0007669"/>
    <property type="project" value="UniProtKB-KW"/>
</dbReference>
<dbReference type="Gene3D" id="3.40.850.10">
    <property type="entry name" value="Kinesin motor domain"/>
    <property type="match status" value="1"/>
</dbReference>
<sequence>MGDVALEKFGAAAPFLRKSDMERLEAQTRPFDIKRACFVVDPEVEFVKGTIQSRDGDKVTAETEKGKVVTVKDTEVHPQNPPKFDKIEDMAMFTFLHEPAVLFNLKERYAASMIYCTTMKLFLLTEARRGVKLLEQRKASDSIKGIRKYERRIKELTYQTEEDKKNLHRLQDLVDKLQLKVKSYKRSAEEAEEQSNSNLGKFRKLQHELDEAEERADIAESQVNKMRAKSRDAGGKKGHDEE</sequence>
<keyword evidence="11" id="KW-0009">Actin-binding</keyword>
<dbReference type="PANTHER" id="PTHR46349:SF6">
    <property type="entry name" value="MYOSIN-6-LIKE"/>
    <property type="match status" value="1"/>
</dbReference>
<organism evidence="14 15">
    <name type="scientific">Alosa alosa</name>
    <name type="common">allis shad</name>
    <dbReference type="NCBI Taxonomy" id="278164"/>
    <lineage>
        <taxon>Eukaryota</taxon>
        <taxon>Metazoa</taxon>
        <taxon>Chordata</taxon>
        <taxon>Craniata</taxon>
        <taxon>Vertebrata</taxon>
        <taxon>Euteleostomi</taxon>
        <taxon>Actinopterygii</taxon>
        <taxon>Neopterygii</taxon>
        <taxon>Teleostei</taxon>
        <taxon>Clupei</taxon>
        <taxon>Clupeiformes</taxon>
        <taxon>Clupeoidei</taxon>
        <taxon>Clupeidae</taxon>
        <taxon>Alosa</taxon>
    </lineage>
</organism>
<keyword evidence="4" id="KW-0963">Cytoplasm</keyword>
<keyword evidence="7" id="KW-0175">Coiled coil</keyword>
<evidence type="ECO:0000256" key="10">
    <source>
        <dbReference type="ARBA" id="ARBA00023179"/>
    </source>
</evidence>
<evidence type="ECO:0000256" key="12">
    <source>
        <dbReference type="SAM" id="MobiDB-lite"/>
    </source>
</evidence>
<evidence type="ECO:0000256" key="7">
    <source>
        <dbReference type="ARBA" id="ARBA00023054"/>
    </source>
</evidence>
<feature type="domain" description="Myosin N-terminal SH3-like" evidence="13">
    <location>
        <begin position="32"/>
        <end position="81"/>
    </location>
</feature>
<keyword evidence="6" id="KW-0067">ATP-binding</keyword>
<keyword evidence="5" id="KW-0547">Nucleotide-binding</keyword>
<keyword evidence="9" id="KW-0505">Motor protein</keyword>
<evidence type="ECO:0000256" key="3">
    <source>
        <dbReference type="ARBA" id="ARBA00022433"/>
    </source>
</evidence>
<keyword evidence="8" id="KW-0518">Myosin</keyword>
<evidence type="ECO:0000256" key="11">
    <source>
        <dbReference type="ARBA" id="ARBA00023203"/>
    </source>
</evidence>
<dbReference type="EMBL" id="JADWDJ010000016">
    <property type="protein sequence ID" value="KAG5268309.1"/>
    <property type="molecule type" value="Genomic_DNA"/>
</dbReference>
<dbReference type="Proteomes" id="UP000823561">
    <property type="component" value="Chromosome 16"/>
</dbReference>
<comment type="caution">
    <text evidence="14">The sequence shown here is derived from an EMBL/GenBank/DDBJ whole genome shotgun (WGS) entry which is preliminary data.</text>
</comment>
<dbReference type="InterPro" id="IPR002928">
    <property type="entry name" value="Myosin_tail"/>
</dbReference>
<dbReference type="PROSITE" id="PS51844">
    <property type="entry name" value="SH3_LIKE"/>
    <property type="match status" value="1"/>
</dbReference>
<reference evidence="14" key="1">
    <citation type="submission" date="2020-10" db="EMBL/GenBank/DDBJ databases">
        <title>Chromosome-scale genome assembly of the Allis shad, Alosa alosa.</title>
        <authorList>
            <person name="Margot Z."/>
            <person name="Christophe K."/>
            <person name="Cabau C."/>
            <person name="Louis A."/>
            <person name="Berthelot C."/>
            <person name="Parey E."/>
            <person name="Roest Crollius H."/>
            <person name="Montfort J."/>
            <person name="Robinson-Rechavi M."/>
            <person name="Bucao C."/>
            <person name="Bouchez O."/>
            <person name="Gislard M."/>
            <person name="Lluch J."/>
            <person name="Milhes M."/>
            <person name="Lampietro C."/>
            <person name="Lopez Roques C."/>
            <person name="Donnadieu C."/>
            <person name="Braasch I."/>
            <person name="Desvignes T."/>
            <person name="Postlethwait J."/>
            <person name="Bobe J."/>
            <person name="Guiguen Y."/>
        </authorList>
    </citation>
    <scope>NUCLEOTIDE SEQUENCE</scope>
    <source>
        <strain evidence="14">M-15738</strain>
        <tissue evidence="14">Blood</tissue>
    </source>
</reference>